<evidence type="ECO:0000313" key="6">
    <source>
        <dbReference type="EMBL" id="SCV03903.1"/>
    </source>
</evidence>
<keyword evidence="7" id="KW-1185">Reference proteome</keyword>
<evidence type="ECO:0000259" key="4">
    <source>
        <dbReference type="Pfam" id="PF10451"/>
    </source>
</evidence>
<evidence type="ECO:0000256" key="3">
    <source>
        <dbReference type="ARBA" id="ARBA00022895"/>
    </source>
</evidence>
<keyword evidence="2" id="KW-0158">Chromosome</keyword>
<dbReference type="EMBL" id="LT598468">
    <property type="protein sequence ID" value="SCV03903.1"/>
    <property type="molecule type" value="Genomic_DNA"/>
</dbReference>
<dbReference type="GO" id="GO:1990879">
    <property type="term" value="C:CST complex"/>
    <property type="evidence" value="ECO:0007669"/>
    <property type="project" value="InterPro"/>
</dbReference>
<evidence type="ECO:0000313" key="7">
    <source>
        <dbReference type="Proteomes" id="UP000191024"/>
    </source>
</evidence>
<dbReference type="STRING" id="1230905.A0A1G4KHN9"/>
<reference evidence="7" key="1">
    <citation type="submission" date="2016-03" db="EMBL/GenBank/DDBJ databases">
        <authorList>
            <person name="Devillers H."/>
        </authorList>
    </citation>
    <scope>NUCLEOTIDE SEQUENCE [LARGE SCALE GENOMIC DNA]</scope>
</reference>
<dbReference type="Pfam" id="PF12659">
    <property type="entry name" value="Stn1_C"/>
    <property type="match status" value="1"/>
</dbReference>
<dbReference type="Proteomes" id="UP000191024">
    <property type="component" value="Chromosome H"/>
</dbReference>
<protein>
    <submittedName>
        <fullName evidence="6">LAMI_0H11870g1_1</fullName>
    </submittedName>
</protein>
<proteinExistence type="predicted"/>
<dbReference type="InterPro" id="IPR018856">
    <property type="entry name" value="Stn1_N"/>
</dbReference>
<evidence type="ECO:0000256" key="1">
    <source>
        <dbReference type="ARBA" id="ARBA00004574"/>
    </source>
</evidence>
<dbReference type="InterPro" id="IPR024263">
    <property type="entry name" value="Stn1_C_fungi"/>
</dbReference>
<keyword evidence="3" id="KW-0779">Telomere</keyword>
<comment type="subcellular location">
    <subcellularLocation>
        <location evidence="1">Chromosome</location>
        <location evidence="1">Telomere</location>
    </subcellularLocation>
</comment>
<gene>
    <name evidence="6" type="ORF">LAMI_0H11870G</name>
</gene>
<organism evidence="6 7">
    <name type="scientific">Lachancea mirantina</name>
    <dbReference type="NCBI Taxonomy" id="1230905"/>
    <lineage>
        <taxon>Eukaryota</taxon>
        <taxon>Fungi</taxon>
        <taxon>Dikarya</taxon>
        <taxon>Ascomycota</taxon>
        <taxon>Saccharomycotina</taxon>
        <taxon>Saccharomycetes</taxon>
        <taxon>Saccharomycetales</taxon>
        <taxon>Saccharomycetaceae</taxon>
        <taxon>Lachancea</taxon>
    </lineage>
</organism>
<name>A0A1G4KHN9_9SACH</name>
<dbReference type="OrthoDB" id="77828at2759"/>
<dbReference type="Pfam" id="PF10451">
    <property type="entry name" value="Stn1"/>
    <property type="match status" value="1"/>
</dbReference>
<feature type="domain" description="CST complex subunit Stn1 N-terminal" evidence="4">
    <location>
        <begin position="11"/>
        <end position="181"/>
    </location>
</feature>
<evidence type="ECO:0000256" key="2">
    <source>
        <dbReference type="ARBA" id="ARBA00022454"/>
    </source>
</evidence>
<evidence type="ECO:0000259" key="5">
    <source>
        <dbReference type="Pfam" id="PF12659"/>
    </source>
</evidence>
<dbReference type="GO" id="GO:0016233">
    <property type="term" value="P:telomere capping"/>
    <property type="evidence" value="ECO:0007669"/>
    <property type="project" value="InterPro"/>
</dbReference>
<sequence>MGDSAHIVHKEAGLELYVPWLFPKSRFYQCSVPCFIADIAFYHTRTEENLKKFYTGESEVWFYQNHPIREVSVAGTVIGWRWKFFGVTDFAVFSLDDYSGAQGSLLVCKCTRTLLLASGMPGGDLTGRRLKLSGKLNRFGELEVRAVDMCAGFVMEIEFWKSAIKMRAELKRPWKLASGELGDDSEQSLFLNDLERQFVHRGLQIADSASLDHGRGWVDVAGQFNDSNFCLDFLLDDSVNMRGLPSEEDSSSDNTLLRNYQKRFLRLLMFYKSVEVSAMNVYKSPQLYEGLTTATLAQFHDAKNPSMKKTKELLFKRTLQLYVECGVISVFANGKIINTKNLKICCKYLSDLLRLNKTSKTEKTKIDHAQISFITGKFYTTKIMLEMILGEILKLLGGNGKSKTEARIDEGLDGTLVLVSSLSPLVSSSQIT</sequence>
<dbReference type="AlphaFoldDB" id="A0A1G4KHN9"/>
<feature type="domain" description="Stn1 C-terminal fungi" evidence="5">
    <location>
        <begin position="264"/>
        <end position="372"/>
    </location>
</feature>
<accession>A0A1G4KHN9</accession>
<dbReference type="Gene3D" id="2.40.50.1040">
    <property type="match status" value="1"/>
</dbReference>